<proteinExistence type="predicted"/>
<gene>
    <name evidence="2" type="ORF">Vbra_16410</name>
</gene>
<organism evidence="2 3">
    <name type="scientific">Vitrella brassicaformis (strain CCMP3155)</name>
    <dbReference type="NCBI Taxonomy" id="1169540"/>
    <lineage>
        <taxon>Eukaryota</taxon>
        <taxon>Sar</taxon>
        <taxon>Alveolata</taxon>
        <taxon>Colpodellida</taxon>
        <taxon>Vitrellaceae</taxon>
        <taxon>Vitrella</taxon>
    </lineage>
</organism>
<evidence type="ECO:0000313" key="3">
    <source>
        <dbReference type="Proteomes" id="UP000041254"/>
    </source>
</evidence>
<feature type="compositionally biased region" description="Basic residues" evidence="1">
    <location>
        <begin position="351"/>
        <end position="360"/>
    </location>
</feature>
<feature type="compositionally biased region" description="Low complexity" evidence="1">
    <location>
        <begin position="7"/>
        <end position="21"/>
    </location>
</feature>
<evidence type="ECO:0000313" key="2">
    <source>
        <dbReference type="EMBL" id="CEM19481.1"/>
    </source>
</evidence>
<evidence type="ECO:0000256" key="1">
    <source>
        <dbReference type="SAM" id="MobiDB-lite"/>
    </source>
</evidence>
<reference evidence="2 3" key="1">
    <citation type="submission" date="2014-11" db="EMBL/GenBank/DDBJ databases">
        <authorList>
            <person name="Zhu J."/>
            <person name="Qi W."/>
            <person name="Song R."/>
        </authorList>
    </citation>
    <scope>NUCLEOTIDE SEQUENCE [LARGE SCALE GENOMIC DNA]</scope>
</reference>
<dbReference type="VEuPathDB" id="CryptoDB:Vbra_16410"/>
<keyword evidence="3" id="KW-1185">Reference proteome</keyword>
<name>A0A0G4FX05_VITBC</name>
<feature type="region of interest" description="Disordered" evidence="1">
    <location>
        <begin position="315"/>
        <end position="394"/>
    </location>
</feature>
<feature type="compositionally biased region" description="Acidic residues" evidence="1">
    <location>
        <begin position="327"/>
        <end position="338"/>
    </location>
</feature>
<feature type="region of interest" description="Disordered" evidence="1">
    <location>
        <begin position="1"/>
        <end position="31"/>
    </location>
</feature>
<dbReference type="AlphaFoldDB" id="A0A0G4FX05"/>
<accession>A0A0G4FX05</accession>
<dbReference type="EMBL" id="CDMY01000513">
    <property type="protein sequence ID" value="CEM19481.1"/>
    <property type="molecule type" value="Genomic_DNA"/>
</dbReference>
<feature type="region of interest" description="Disordered" evidence="1">
    <location>
        <begin position="256"/>
        <end position="277"/>
    </location>
</feature>
<sequence length="394" mass="43799">MERRDNAAAAAAAADNANANAARHHARGERRVELRRRTEMCRELPEADVEAMDEMVEEDAEALEEIEKDDTNTLATSCAYGATVANVVNKSTQKLFDDEAAKRHHAFLYELLAKYRCANGDGVDFVAVSKAIGGDCVPRFVPCRLDSMLAALEVEKKPKKKPNPRRKDRVAAARTLEAAENRAGDATTETYNKAMGMLSVLKKLHQEMEGGVPMWLFVIDPRPEIGFDSSVHNLFLQGMLLKRGWARHVVKDGRPYIEPMDDGDNPNGPQGAHQGVSHQNIIGGFTERRWQQLCASLGLTDNDPPLFNYDAYQQEEHPDAEPQQPEADMDMDMGEEEAPSDHRSSDSAGSRRSRKRRKKGGQSAGDGTARGRGRRGVKKERDGVVKMEEEEEDE</sequence>
<dbReference type="Proteomes" id="UP000041254">
    <property type="component" value="Unassembled WGS sequence"/>
</dbReference>
<dbReference type="InParanoid" id="A0A0G4FX05"/>
<protein>
    <submittedName>
        <fullName evidence="2">Uncharacterized protein</fullName>
    </submittedName>
</protein>